<keyword evidence="8" id="KW-1133">Transmembrane helix</keyword>
<keyword evidence="8" id="KW-0812">Transmembrane</keyword>
<evidence type="ECO:0000256" key="6">
    <source>
        <dbReference type="ARBA" id="ARBA00023004"/>
    </source>
</evidence>
<dbReference type="Proteomes" id="UP000053820">
    <property type="component" value="Unassembled WGS sequence"/>
</dbReference>
<sequence length="167" mass="19144">MSCQWSTSYTRVALLIPASVIAADVIRRLVLASRQRKGFPLPPGPTPVPLLGNLFSVDAENPWKTYTEWKATYVGEIVYFRLLDQELVILNSQSDASEMLEKRSQIYSDRPFIASAAPYGMDCNFGLTPYGDHWRLCRRIFHQTFRADAALTFRPMQLRRARQMIVN</sequence>
<dbReference type="OrthoDB" id="2692099at2759"/>
<dbReference type="PANTHER" id="PTHR46300:SF5">
    <property type="entry name" value="CYTOCHROME P450"/>
    <property type="match status" value="1"/>
</dbReference>
<feature type="transmembrane region" description="Helical" evidence="8">
    <location>
        <begin position="12"/>
        <end position="30"/>
    </location>
</feature>
<evidence type="ECO:0000313" key="9">
    <source>
        <dbReference type="EMBL" id="KIJ63410.1"/>
    </source>
</evidence>
<evidence type="ECO:0000256" key="2">
    <source>
        <dbReference type="ARBA" id="ARBA00010617"/>
    </source>
</evidence>
<dbReference type="AlphaFoldDB" id="A0A0C9VYI0"/>
<evidence type="ECO:0000256" key="3">
    <source>
        <dbReference type="ARBA" id="ARBA00022617"/>
    </source>
</evidence>
<feature type="non-terminal residue" evidence="9">
    <location>
        <position position="167"/>
    </location>
</feature>
<dbReference type="InterPro" id="IPR050364">
    <property type="entry name" value="Cytochrome_P450_fung"/>
</dbReference>
<dbReference type="GO" id="GO:0020037">
    <property type="term" value="F:heme binding"/>
    <property type="evidence" value="ECO:0007669"/>
    <property type="project" value="InterPro"/>
</dbReference>
<keyword evidence="10" id="KW-1185">Reference proteome</keyword>
<dbReference type="InterPro" id="IPR001128">
    <property type="entry name" value="Cyt_P450"/>
</dbReference>
<evidence type="ECO:0000256" key="7">
    <source>
        <dbReference type="ARBA" id="ARBA00023033"/>
    </source>
</evidence>
<evidence type="ECO:0000256" key="5">
    <source>
        <dbReference type="ARBA" id="ARBA00023002"/>
    </source>
</evidence>
<evidence type="ECO:0008006" key="11">
    <source>
        <dbReference type="Google" id="ProtNLM"/>
    </source>
</evidence>
<keyword evidence="3" id="KW-0349">Heme</keyword>
<organism evidence="9 10">
    <name type="scientific">Hydnomerulius pinastri MD-312</name>
    <dbReference type="NCBI Taxonomy" id="994086"/>
    <lineage>
        <taxon>Eukaryota</taxon>
        <taxon>Fungi</taxon>
        <taxon>Dikarya</taxon>
        <taxon>Basidiomycota</taxon>
        <taxon>Agaricomycotina</taxon>
        <taxon>Agaricomycetes</taxon>
        <taxon>Agaricomycetidae</taxon>
        <taxon>Boletales</taxon>
        <taxon>Boletales incertae sedis</taxon>
        <taxon>Leucogyrophana</taxon>
    </lineage>
</organism>
<dbReference type="GO" id="GO:0016705">
    <property type="term" value="F:oxidoreductase activity, acting on paired donors, with incorporation or reduction of molecular oxygen"/>
    <property type="evidence" value="ECO:0007669"/>
    <property type="project" value="InterPro"/>
</dbReference>
<dbReference type="EMBL" id="KN839851">
    <property type="protein sequence ID" value="KIJ63410.1"/>
    <property type="molecule type" value="Genomic_DNA"/>
</dbReference>
<proteinExistence type="inferred from homology"/>
<dbReference type="Gene3D" id="1.10.630.10">
    <property type="entry name" value="Cytochrome P450"/>
    <property type="match status" value="1"/>
</dbReference>
<accession>A0A0C9VYI0</accession>
<evidence type="ECO:0000256" key="1">
    <source>
        <dbReference type="ARBA" id="ARBA00001971"/>
    </source>
</evidence>
<keyword evidence="4" id="KW-0479">Metal-binding</keyword>
<dbReference type="Pfam" id="PF00067">
    <property type="entry name" value="p450"/>
    <property type="match status" value="1"/>
</dbReference>
<evidence type="ECO:0000313" key="10">
    <source>
        <dbReference type="Proteomes" id="UP000053820"/>
    </source>
</evidence>
<keyword evidence="8" id="KW-0472">Membrane</keyword>
<comment type="similarity">
    <text evidence="2">Belongs to the cytochrome P450 family.</text>
</comment>
<dbReference type="GO" id="GO:0004497">
    <property type="term" value="F:monooxygenase activity"/>
    <property type="evidence" value="ECO:0007669"/>
    <property type="project" value="UniProtKB-KW"/>
</dbReference>
<comment type="cofactor">
    <cofactor evidence="1">
        <name>heme</name>
        <dbReference type="ChEBI" id="CHEBI:30413"/>
    </cofactor>
</comment>
<gene>
    <name evidence="9" type="ORF">HYDPIDRAFT_92580</name>
</gene>
<keyword evidence="6" id="KW-0408">Iron</keyword>
<dbReference type="SUPFAM" id="SSF48264">
    <property type="entry name" value="Cytochrome P450"/>
    <property type="match status" value="1"/>
</dbReference>
<dbReference type="PANTHER" id="PTHR46300">
    <property type="entry name" value="P450, PUTATIVE (EUROFUNG)-RELATED-RELATED"/>
    <property type="match status" value="1"/>
</dbReference>
<dbReference type="InterPro" id="IPR036396">
    <property type="entry name" value="Cyt_P450_sf"/>
</dbReference>
<evidence type="ECO:0000256" key="4">
    <source>
        <dbReference type="ARBA" id="ARBA00022723"/>
    </source>
</evidence>
<dbReference type="HOGENOM" id="CLU_001570_2_2_1"/>
<dbReference type="GO" id="GO:0005506">
    <property type="term" value="F:iron ion binding"/>
    <property type="evidence" value="ECO:0007669"/>
    <property type="project" value="InterPro"/>
</dbReference>
<keyword evidence="5" id="KW-0560">Oxidoreductase</keyword>
<keyword evidence="7" id="KW-0503">Monooxygenase</keyword>
<reference evidence="9 10" key="1">
    <citation type="submission" date="2014-04" db="EMBL/GenBank/DDBJ databases">
        <title>Evolutionary Origins and Diversification of the Mycorrhizal Mutualists.</title>
        <authorList>
            <consortium name="DOE Joint Genome Institute"/>
            <consortium name="Mycorrhizal Genomics Consortium"/>
            <person name="Kohler A."/>
            <person name="Kuo A."/>
            <person name="Nagy L.G."/>
            <person name="Floudas D."/>
            <person name="Copeland A."/>
            <person name="Barry K.W."/>
            <person name="Cichocki N."/>
            <person name="Veneault-Fourrey C."/>
            <person name="LaButti K."/>
            <person name="Lindquist E.A."/>
            <person name="Lipzen A."/>
            <person name="Lundell T."/>
            <person name="Morin E."/>
            <person name="Murat C."/>
            <person name="Riley R."/>
            <person name="Ohm R."/>
            <person name="Sun H."/>
            <person name="Tunlid A."/>
            <person name="Henrissat B."/>
            <person name="Grigoriev I.V."/>
            <person name="Hibbett D.S."/>
            <person name="Martin F."/>
        </authorList>
    </citation>
    <scope>NUCLEOTIDE SEQUENCE [LARGE SCALE GENOMIC DNA]</scope>
    <source>
        <strain evidence="9 10">MD-312</strain>
    </source>
</reference>
<evidence type="ECO:0000256" key="8">
    <source>
        <dbReference type="SAM" id="Phobius"/>
    </source>
</evidence>
<name>A0A0C9VYI0_9AGAM</name>
<protein>
    <recommendedName>
        <fullName evidence="11">Cytochrome P450</fullName>
    </recommendedName>
</protein>